<evidence type="ECO:0000256" key="3">
    <source>
        <dbReference type="SAM" id="MobiDB-lite"/>
    </source>
</evidence>
<reference evidence="5" key="2">
    <citation type="submission" date="2025-08" db="UniProtKB">
        <authorList>
            <consortium name="Ensembl"/>
        </authorList>
    </citation>
    <scope>IDENTIFICATION</scope>
</reference>
<feature type="region of interest" description="Disordered" evidence="3">
    <location>
        <begin position="407"/>
        <end position="434"/>
    </location>
</feature>
<dbReference type="SMART" id="SM01025">
    <property type="entry name" value="BEN"/>
    <property type="match status" value="1"/>
</dbReference>
<dbReference type="Pfam" id="PF10523">
    <property type="entry name" value="BEN"/>
    <property type="match status" value="1"/>
</dbReference>
<dbReference type="GO" id="GO:0005634">
    <property type="term" value="C:nucleus"/>
    <property type="evidence" value="ECO:0007669"/>
    <property type="project" value="UniProtKB-SubCell"/>
</dbReference>
<protein>
    <submittedName>
        <fullName evidence="5">BEN domain containing 2</fullName>
    </submittedName>
</protein>
<reference evidence="5" key="1">
    <citation type="submission" date="2015-11" db="EMBL/GenBank/DDBJ databases">
        <authorList>
            <consortium name="International Coturnix japonica Genome Analysis Consortium"/>
            <person name="Warren W."/>
            <person name="Burt D.W."/>
            <person name="Antin P.B."/>
            <person name="Lanford R."/>
            <person name="Gros J."/>
            <person name="Wilson R.K."/>
        </authorList>
    </citation>
    <scope>NUCLEOTIDE SEQUENCE [LARGE SCALE GENOMIC DNA]</scope>
</reference>
<accession>A0A8C2U2U6</accession>
<feature type="region of interest" description="Disordered" evidence="3">
    <location>
        <begin position="231"/>
        <end position="255"/>
    </location>
</feature>
<feature type="compositionally biased region" description="Low complexity" evidence="3">
    <location>
        <begin position="237"/>
        <end position="250"/>
    </location>
</feature>
<dbReference type="Proteomes" id="UP000694412">
    <property type="component" value="Chromosome 1"/>
</dbReference>
<feature type="domain" description="BEN" evidence="4">
    <location>
        <begin position="294"/>
        <end position="397"/>
    </location>
</feature>
<dbReference type="AlphaFoldDB" id="A0A8C2U2U6"/>
<evidence type="ECO:0000259" key="4">
    <source>
        <dbReference type="PROSITE" id="PS51457"/>
    </source>
</evidence>
<keyword evidence="6" id="KW-1185">Reference proteome</keyword>
<dbReference type="PROSITE" id="PS51457">
    <property type="entry name" value="BEN"/>
    <property type="match status" value="1"/>
</dbReference>
<dbReference type="Ensembl" id="ENSCJPT00005030784.1">
    <property type="protein sequence ID" value="ENSCJPP00005022474.1"/>
    <property type="gene ID" value="ENSCJPG00005017888.1"/>
</dbReference>
<reference evidence="5" key="3">
    <citation type="submission" date="2025-09" db="UniProtKB">
        <authorList>
            <consortium name="Ensembl"/>
        </authorList>
    </citation>
    <scope>IDENTIFICATION</scope>
</reference>
<keyword evidence="2" id="KW-0539">Nucleus</keyword>
<evidence type="ECO:0000313" key="5">
    <source>
        <dbReference type="Ensembl" id="ENSCJPP00005022474.1"/>
    </source>
</evidence>
<sequence length="434" mass="47894">MQRGNGDVPEQMDFVSLCNKRKRFAPAPLGQNVVRTSEGEYEDSESVIYEYEPDYECASVVSEASCIGDQQKTLAEVLSYCQAMYDSIQKLDKKLDLLHRKVSEMQHTCARPLLLKPKPVGFIYRSSSHLPQGRVRVQKSMERDSRLHLSSSGRGRHNPVIRAALHNSHVQVNSTTNSVQRTMKLESQQPVLRQSPPLPTIVSTHSLHSQFTAAESIPDLLPQPDLSATLESTVNTASSPASSSVMPAPSETGLGNEAVVENYGDSSGSVSISKEVPSSSLSIHPSFELLGSPWHNVQLPLSVIYVAKGKSRPELSARYLIRHLFTEDVLVKSNVYGNIERGMSPLDCNKINALRDFLQENYPSFDLKETRYDLKACVDAMNSTVSSLRCDYKKATAEILQRILAVHPNGSPPERPSSVKPCGSDTISLIDKLS</sequence>
<dbReference type="GO" id="GO:0003677">
    <property type="term" value="F:DNA binding"/>
    <property type="evidence" value="ECO:0007669"/>
    <property type="project" value="InterPro"/>
</dbReference>
<evidence type="ECO:0000313" key="6">
    <source>
        <dbReference type="Proteomes" id="UP000694412"/>
    </source>
</evidence>
<name>A0A8C2U2U6_COTJA</name>
<gene>
    <name evidence="5" type="primary">BEND2</name>
</gene>
<proteinExistence type="predicted"/>
<evidence type="ECO:0000256" key="1">
    <source>
        <dbReference type="ARBA" id="ARBA00004123"/>
    </source>
</evidence>
<comment type="subcellular location">
    <subcellularLocation>
        <location evidence="1">Nucleus</location>
    </subcellularLocation>
</comment>
<organism evidence="5 6">
    <name type="scientific">Coturnix japonica</name>
    <name type="common">Japanese quail</name>
    <name type="synonym">Coturnix coturnix japonica</name>
    <dbReference type="NCBI Taxonomy" id="93934"/>
    <lineage>
        <taxon>Eukaryota</taxon>
        <taxon>Metazoa</taxon>
        <taxon>Chordata</taxon>
        <taxon>Craniata</taxon>
        <taxon>Vertebrata</taxon>
        <taxon>Euteleostomi</taxon>
        <taxon>Archelosauria</taxon>
        <taxon>Archosauria</taxon>
        <taxon>Dinosauria</taxon>
        <taxon>Saurischia</taxon>
        <taxon>Theropoda</taxon>
        <taxon>Coelurosauria</taxon>
        <taxon>Aves</taxon>
        <taxon>Neognathae</taxon>
        <taxon>Galloanserae</taxon>
        <taxon>Galliformes</taxon>
        <taxon>Phasianidae</taxon>
        <taxon>Perdicinae</taxon>
        <taxon>Coturnix</taxon>
    </lineage>
</organism>
<dbReference type="PANTHER" id="PTHR47305">
    <property type="entry name" value="BEN DOMAIN-CONTAINING PROTEIN 2"/>
    <property type="match status" value="1"/>
</dbReference>
<dbReference type="GeneTree" id="ENSGT00940000163807"/>
<dbReference type="PANTHER" id="PTHR47305:SF1">
    <property type="entry name" value="BEN DOMAIN-CONTAINING PROTEIN"/>
    <property type="match status" value="1"/>
</dbReference>
<dbReference type="InterPro" id="IPR018379">
    <property type="entry name" value="BEN_domain"/>
</dbReference>
<evidence type="ECO:0000256" key="2">
    <source>
        <dbReference type="ARBA" id="ARBA00023242"/>
    </source>
</evidence>